<sequence>MEVEKMFHDWAEHDDVVKSLGPKHFLDFVAYYETYRPQLPNPWMPPRMKDFLLLETLKIPSRPDSSKGPLISRPVPLPPALAKFAKPVEAQEMNIAAEQAAMRKRKKEEQKAAVAAKEAEKNEKQKAKAEKEQMQAKRAERERKKAEKEAKRQEKEEAKKSKKESVLKPSAAAGASATEEAVEMKKPSRKGTDTEKAPAKTRKARKTGIMETPCKVWNPHGNQTPKKVLERRKREMKAKNGLAKLRRSRELLPDMLADLEEPKDESKMNLILTLINKCVQTCAKNKK</sequence>
<keyword evidence="4" id="KW-1185">Reference proteome</keyword>
<evidence type="ECO:0000256" key="1">
    <source>
        <dbReference type="SAM" id="MobiDB-lite"/>
    </source>
</evidence>
<dbReference type="EMBL" id="CAMXCT010001085">
    <property type="protein sequence ID" value="CAI3986465.1"/>
    <property type="molecule type" value="Genomic_DNA"/>
</dbReference>
<evidence type="ECO:0000313" key="3">
    <source>
        <dbReference type="EMBL" id="CAL4773777.1"/>
    </source>
</evidence>
<protein>
    <submittedName>
        <fullName evidence="2">Uncharacterized protein</fullName>
    </submittedName>
</protein>
<reference evidence="3 4" key="2">
    <citation type="submission" date="2024-05" db="EMBL/GenBank/DDBJ databases">
        <authorList>
            <person name="Chen Y."/>
            <person name="Shah S."/>
            <person name="Dougan E. K."/>
            <person name="Thang M."/>
            <person name="Chan C."/>
        </authorList>
    </citation>
    <scope>NUCLEOTIDE SEQUENCE [LARGE SCALE GENOMIC DNA]</scope>
</reference>
<comment type="caution">
    <text evidence="2">The sequence shown here is derived from an EMBL/GenBank/DDBJ whole genome shotgun (WGS) entry which is preliminary data.</text>
</comment>
<proteinExistence type="predicted"/>
<dbReference type="EMBL" id="CAMXCT030001085">
    <property type="protein sequence ID" value="CAL4773777.1"/>
    <property type="molecule type" value="Genomic_DNA"/>
</dbReference>
<dbReference type="Proteomes" id="UP001152797">
    <property type="component" value="Unassembled WGS sequence"/>
</dbReference>
<reference evidence="2" key="1">
    <citation type="submission" date="2022-10" db="EMBL/GenBank/DDBJ databases">
        <authorList>
            <person name="Chen Y."/>
            <person name="Dougan E. K."/>
            <person name="Chan C."/>
            <person name="Rhodes N."/>
            <person name="Thang M."/>
        </authorList>
    </citation>
    <scope>NUCLEOTIDE SEQUENCE</scope>
</reference>
<dbReference type="AlphaFoldDB" id="A0A9P1FTP1"/>
<evidence type="ECO:0000313" key="4">
    <source>
        <dbReference type="Proteomes" id="UP001152797"/>
    </source>
</evidence>
<dbReference type="EMBL" id="CAMXCT020001085">
    <property type="protein sequence ID" value="CAL1139840.1"/>
    <property type="molecule type" value="Genomic_DNA"/>
</dbReference>
<gene>
    <name evidence="2" type="ORF">C1SCF055_LOCUS13816</name>
</gene>
<evidence type="ECO:0000313" key="2">
    <source>
        <dbReference type="EMBL" id="CAI3986465.1"/>
    </source>
</evidence>
<name>A0A9P1FTP1_9DINO</name>
<feature type="compositionally biased region" description="Basic and acidic residues" evidence="1">
    <location>
        <begin position="107"/>
        <end position="166"/>
    </location>
</feature>
<feature type="compositionally biased region" description="Basic and acidic residues" evidence="1">
    <location>
        <begin position="182"/>
        <end position="198"/>
    </location>
</feature>
<feature type="compositionally biased region" description="Low complexity" evidence="1">
    <location>
        <begin position="170"/>
        <end position="179"/>
    </location>
</feature>
<feature type="region of interest" description="Disordered" evidence="1">
    <location>
        <begin position="99"/>
        <end position="227"/>
    </location>
</feature>
<accession>A0A9P1FTP1</accession>
<organism evidence="2">
    <name type="scientific">Cladocopium goreaui</name>
    <dbReference type="NCBI Taxonomy" id="2562237"/>
    <lineage>
        <taxon>Eukaryota</taxon>
        <taxon>Sar</taxon>
        <taxon>Alveolata</taxon>
        <taxon>Dinophyceae</taxon>
        <taxon>Suessiales</taxon>
        <taxon>Symbiodiniaceae</taxon>
        <taxon>Cladocopium</taxon>
    </lineage>
</organism>